<sequence length="202" mass="22353">MALSNRDKVINMSLDIETLRHGCNLCVTAAQQLIEVLANNLQTPYRLSGWHSVHQSFMTAVTFLVAQNCPLIEADIKSQIMKQPWDSCVKLLTHYKTSVCIADQAKHDLLELRRHTLSSQVCGDPGTKHRATSMGISAMGADDAITFGTAITESEHVPHSLYNWGQWGDTTADSLWFGQFAADLDSFGQGPPTEPDTAFMWD</sequence>
<evidence type="ECO:0000313" key="2">
    <source>
        <dbReference type="Proteomes" id="UP000053095"/>
    </source>
</evidence>
<proteinExistence type="predicted"/>
<reference evidence="2" key="1">
    <citation type="journal article" date="2015" name="Genome Announc.">
        <title>Draft genome sequence of Talaromyces cellulolyticus strain Y-94, a source of lignocellulosic biomass-degrading enzymes.</title>
        <authorList>
            <person name="Fujii T."/>
            <person name="Koike H."/>
            <person name="Sawayama S."/>
            <person name="Yano S."/>
            <person name="Inoue H."/>
        </authorList>
    </citation>
    <scope>NUCLEOTIDE SEQUENCE [LARGE SCALE GENOMIC DNA]</scope>
    <source>
        <strain evidence="2">Y-94</strain>
    </source>
</reference>
<protein>
    <submittedName>
        <fullName evidence="1">Uncharacterized protein</fullName>
    </submittedName>
</protein>
<gene>
    <name evidence="1" type="ORF">TCE0_018r05878</name>
</gene>
<dbReference type="EMBL" id="DF933814">
    <property type="protein sequence ID" value="GAM36638.1"/>
    <property type="molecule type" value="Genomic_DNA"/>
</dbReference>
<name>A0A510NWM2_TALPI</name>
<keyword evidence="2" id="KW-1185">Reference proteome</keyword>
<organism evidence="1 2">
    <name type="scientific">Talaromyces pinophilus</name>
    <name type="common">Penicillium pinophilum</name>
    <dbReference type="NCBI Taxonomy" id="128442"/>
    <lineage>
        <taxon>Eukaryota</taxon>
        <taxon>Fungi</taxon>
        <taxon>Dikarya</taxon>
        <taxon>Ascomycota</taxon>
        <taxon>Pezizomycotina</taxon>
        <taxon>Eurotiomycetes</taxon>
        <taxon>Eurotiomycetidae</taxon>
        <taxon>Eurotiales</taxon>
        <taxon>Trichocomaceae</taxon>
        <taxon>Talaromyces</taxon>
        <taxon>Talaromyces sect. Talaromyces</taxon>
    </lineage>
</organism>
<evidence type="ECO:0000313" key="1">
    <source>
        <dbReference type="EMBL" id="GAM36638.1"/>
    </source>
</evidence>
<dbReference type="Proteomes" id="UP000053095">
    <property type="component" value="Unassembled WGS sequence"/>
</dbReference>
<accession>A0A510NWM2</accession>
<dbReference type="AlphaFoldDB" id="A0A510NWM2"/>